<organism evidence="1 2">
    <name type="scientific">Aphanothece hegewaldii CCALA 016</name>
    <dbReference type="NCBI Taxonomy" id="2107694"/>
    <lineage>
        <taxon>Bacteria</taxon>
        <taxon>Bacillati</taxon>
        <taxon>Cyanobacteriota</taxon>
        <taxon>Cyanophyceae</taxon>
        <taxon>Oscillatoriophycideae</taxon>
        <taxon>Chroococcales</taxon>
        <taxon>Aphanothecaceae</taxon>
        <taxon>Aphanothece</taxon>
    </lineage>
</organism>
<reference evidence="1 2" key="2">
    <citation type="submission" date="2018-03" db="EMBL/GenBank/DDBJ databases">
        <authorList>
            <person name="Keele B.F."/>
        </authorList>
    </citation>
    <scope>NUCLEOTIDE SEQUENCE [LARGE SCALE GENOMIC DNA]</scope>
    <source>
        <strain evidence="1 2">CCALA 016</strain>
    </source>
</reference>
<dbReference type="InterPro" id="IPR013409">
    <property type="entry name" value="CRISPR-assoc_prot_Crn3/Csx3"/>
</dbReference>
<keyword evidence="2" id="KW-1185">Reference proteome</keyword>
<dbReference type="AlphaFoldDB" id="A0A2T1LYB6"/>
<comment type="caution">
    <text evidence="1">The sequence shown here is derived from an EMBL/GenBank/DDBJ whole genome shotgun (WGS) entry which is preliminary data.</text>
</comment>
<sequence>MTTKSQVQLEIIQLQGNNNIYQTLAINLLQPQSLITVEEMLTLEIPQELDRTQGIILYGSAPIWLYTYLIERLSSYPWLACFDLRSQSAIVVSSQISSLTVGDSIPIQFTTIPNIAIIIGGPPNSGKSVFANALRKDLAKYNFNAKVYLHRANWDGEGNHTYETAEELAETLKQRNKNKIHLKPNAEKLLPEYFNYHAKAIANIRQVIDITLVDVGGKADIAKNPVIEQCTHYIIISSDPEEIQEWHNLFSEKLQPLAVIHSVLENKIEILKTEPFLEIVAGKWERNHVTRIPEVLLKEILECSCNEIC</sequence>
<dbReference type="Pfam" id="PF09620">
    <property type="entry name" value="Cas_csx3"/>
    <property type="match status" value="1"/>
</dbReference>
<dbReference type="RefSeq" id="WP_106456861.1">
    <property type="nucleotide sequence ID" value="NZ_PXOH01000009.1"/>
</dbReference>
<evidence type="ECO:0000313" key="1">
    <source>
        <dbReference type="EMBL" id="PSF37379.1"/>
    </source>
</evidence>
<evidence type="ECO:0000313" key="2">
    <source>
        <dbReference type="Proteomes" id="UP000239001"/>
    </source>
</evidence>
<dbReference type="EMBL" id="PXOH01000009">
    <property type="protein sequence ID" value="PSF37379.1"/>
    <property type="molecule type" value="Genomic_DNA"/>
</dbReference>
<proteinExistence type="predicted"/>
<name>A0A2T1LYB6_9CHRO</name>
<dbReference type="InterPro" id="IPR027417">
    <property type="entry name" value="P-loop_NTPase"/>
</dbReference>
<dbReference type="Gene3D" id="3.40.50.300">
    <property type="entry name" value="P-loop containing nucleotide triphosphate hydrolases"/>
    <property type="match status" value="1"/>
</dbReference>
<dbReference type="SUPFAM" id="SSF52540">
    <property type="entry name" value="P-loop containing nucleoside triphosphate hydrolases"/>
    <property type="match status" value="1"/>
</dbReference>
<protein>
    <submittedName>
        <fullName evidence="1">CRISPR-associated protein Csx3</fullName>
    </submittedName>
</protein>
<dbReference type="Proteomes" id="UP000239001">
    <property type="component" value="Unassembled WGS sequence"/>
</dbReference>
<accession>A0A2T1LYB6</accession>
<dbReference type="OrthoDB" id="9810787at2"/>
<gene>
    <name evidence="1" type="ORF">C7H19_10660</name>
</gene>
<reference evidence="1 2" key="1">
    <citation type="submission" date="2018-03" db="EMBL/GenBank/DDBJ databases">
        <title>The ancient ancestry and fast evolution of plastids.</title>
        <authorList>
            <person name="Moore K.R."/>
            <person name="Magnabosco C."/>
            <person name="Momper L."/>
            <person name="Gold D.A."/>
            <person name="Bosak T."/>
            <person name="Fournier G.P."/>
        </authorList>
    </citation>
    <scope>NUCLEOTIDE SEQUENCE [LARGE SCALE GENOMIC DNA]</scope>
    <source>
        <strain evidence="1 2">CCALA 016</strain>
    </source>
</reference>